<protein>
    <submittedName>
        <fullName evidence="1">Uncharacterized protein</fullName>
    </submittedName>
</protein>
<keyword evidence="2" id="KW-1185">Reference proteome</keyword>
<dbReference type="OMA" id="MVARSCF"/>
<sequence length="89" mass="9801">MVARSCFLAVRRVEVEAGFCFLTVIHVQVIVKKNIVCDGPMRKKYKSTMLLMGGTDSPNAFALGSSFKLILSYNKKEDAEGGIATRKTI</sequence>
<dbReference type="Gramene" id="TraesCS3A03G1200400.1">
    <property type="protein sequence ID" value="TraesCS3A03G1200400.1.CDS"/>
    <property type="gene ID" value="TraesCS3A03G1200400"/>
</dbReference>
<evidence type="ECO:0000313" key="2">
    <source>
        <dbReference type="Proteomes" id="UP000019116"/>
    </source>
</evidence>
<organism evidence="1">
    <name type="scientific">Triticum aestivum</name>
    <name type="common">Wheat</name>
    <dbReference type="NCBI Taxonomy" id="4565"/>
    <lineage>
        <taxon>Eukaryota</taxon>
        <taxon>Viridiplantae</taxon>
        <taxon>Streptophyta</taxon>
        <taxon>Embryophyta</taxon>
        <taxon>Tracheophyta</taxon>
        <taxon>Spermatophyta</taxon>
        <taxon>Magnoliopsida</taxon>
        <taxon>Liliopsida</taxon>
        <taxon>Poales</taxon>
        <taxon>Poaceae</taxon>
        <taxon>BOP clade</taxon>
        <taxon>Pooideae</taxon>
        <taxon>Triticodae</taxon>
        <taxon>Triticeae</taxon>
        <taxon>Triticinae</taxon>
        <taxon>Triticum</taxon>
    </lineage>
</organism>
<evidence type="ECO:0000313" key="1">
    <source>
        <dbReference type="EnsemblPlants" id="TraesCS3A02G510500.1"/>
    </source>
</evidence>
<dbReference type="Gramene" id="TraesCS3A02G510500.1">
    <property type="protein sequence ID" value="TraesCS3A02G510500.1"/>
    <property type="gene ID" value="TraesCS3A02G510500"/>
</dbReference>
<dbReference type="AlphaFoldDB" id="A0A3B6EUW5"/>
<proteinExistence type="predicted"/>
<accession>A0A3B6EUW5</accession>
<reference evidence="1" key="2">
    <citation type="submission" date="2018-10" db="UniProtKB">
        <authorList>
            <consortium name="EnsemblPlants"/>
        </authorList>
    </citation>
    <scope>IDENTIFICATION</scope>
</reference>
<dbReference type="Proteomes" id="UP000019116">
    <property type="component" value="Chromosome 3A"/>
</dbReference>
<dbReference type="Gramene" id="TraesJUL3A03G01531640.1">
    <property type="protein sequence ID" value="TraesJUL3A03G01531640.1"/>
    <property type="gene ID" value="TraesJUL3A03G01531640"/>
</dbReference>
<dbReference type="EnsemblPlants" id="TraesCS3A02G510500.1">
    <property type="protein sequence ID" value="TraesCS3A02G510500.1"/>
    <property type="gene ID" value="TraesCS3A02G510500"/>
</dbReference>
<dbReference type="Gramene" id="TraesLAC3A03G01462500.1">
    <property type="protein sequence ID" value="TraesLAC3A03G01462500.1"/>
    <property type="gene ID" value="TraesLAC3A03G01462500"/>
</dbReference>
<name>A0A3B6EUW5_WHEAT</name>
<dbReference type="Gramene" id="TraesJAG3A03G01527680.1">
    <property type="protein sequence ID" value="TraesJAG3A03G01527680.1"/>
    <property type="gene ID" value="TraesJAG3A03G01527680"/>
</dbReference>
<reference evidence="1" key="1">
    <citation type="submission" date="2018-08" db="EMBL/GenBank/DDBJ databases">
        <authorList>
            <person name="Rossello M."/>
        </authorList>
    </citation>
    <scope>NUCLEOTIDE SEQUENCE [LARGE SCALE GENOMIC DNA]</scope>
    <source>
        <strain evidence="1">cv. Chinese Spring</strain>
    </source>
</reference>
<dbReference type="Gramene" id="TraesCAD_scaffold_008885_01G000700.1">
    <property type="protein sequence ID" value="TraesCAD_scaffold_008885_01G000700.1"/>
    <property type="gene ID" value="TraesCAD_scaffold_008885_01G000700"/>
</dbReference>
<dbReference type="Gramene" id="TraesNOR3A03G01540330.1">
    <property type="protein sequence ID" value="TraesNOR3A03G01540330.1"/>
    <property type="gene ID" value="TraesNOR3A03G01540330"/>
</dbReference>